<feature type="domain" description="GH15-like" evidence="1">
    <location>
        <begin position="22"/>
        <end position="285"/>
    </location>
</feature>
<organism evidence="2 3">
    <name type="scientific">Leifsonella bigeumensis</name>
    <dbReference type="NCBI Taxonomy" id="433643"/>
    <lineage>
        <taxon>Bacteria</taxon>
        <taxon>Bacillati</taxon>
        <taxon>Actinomycetota</taxon>
        <taxon>Actinomycetes</taxon>
        <taxon>Micrococcales</taxon>
        <taxon>Microbacteriaceae</taxon>
        <taxon>Leifsonella</taxon>
    </lineage>
</organism>
<protein>
    <recommendedName>
        <fullName evidence="1">GH15-like domain-containing protein</fullName>
    </recommendedName>
</protein>
<dbReference type="EMBL" id="BAABAE010000003">
    <property type="protein sequence ID" value="GAA3741585.1"/>
    <property type="molecule type" value="Genomic_DNA"/>
</dbReference>
<dbReference type="Proteomes" id="UP001501004">
    <property type="component" value="Unassembled WGS sequence"/>
</dbReference>
<dbReference type="Gene3D" id="1.50.10.10">
    <property type="match status" value="1"/>
</dbReference>
<reference evidence="3" key="1">
    <citation type="journal article" date="2019" name="Int. J. Syst. Evol. Microbiol.">
        <title>The Global Catalogue of Microorganisms (GCM) 10K type strain sequencing project: providing services to taxonomists for standard genome sequencing and annotation.</title>
        <authorList>
            <consortium name="The Broad Institute Genomics Platform"/>
            <consortium name="The Broad Institute Genome Sequencing Center for Infectious Disease"/>
            <person name="Wu L."/>
            <person name="Ma J."/>
        </authorList>
    </citation>
    <scope>NUCLEOTIDE SEQUENCE [LARGE SCALE GENOMIC DNA]</scope>
    <source>
        <strain evidence="3">JCM 16949</strain>
    </source>
</reference>
<dbReference type="SUPFAM" id="SSF48208">
    <property type="entry name" value="Six-hairpin glycosidases"/>
    <property type="match status" value="1"/>
</dbReference>
<sequence length="370" mass="41626">MMNNPIHAPLISRSIEVIKDGQAATGAYLASPTFPTYQYSWFRDGAFIADAMSRVGEIASAEAFFGWCDRILTDRRDQILDLVARGERDVEDVALTEHLHTRYTIDGEESGTEWQDFQLDGYGTWLWALDQHSIRHGRDRTAFAEGAALTVRYLCVFWASPFYDWWEENGHRRHPSSLAPIRRGLLAASGWEELDDDLRMRAAVVAQQIADLVAEEGLHDGHLTKYFGSDQVDASLIACITPFELYPMGDPVATATIERIERELAPAGVYRFLDDTYYGGGEWILLAGFLGWHYSEAGNVGRARELADWIAAQADASLNLPEQVDTHALHPERIAEWVERWGPSASPLLWSHAMYLTLATSLRMTGVPHR</sequence>
<evidence type="ECO:0000259" key="1">
    <source>
        <dbReference type="Pfam" id="PF00723"/>
    </source>
</evidence>
<name>A0ABP7FJL1_9MICO</name>
<comment type="caution">
    <text evidence="2">The sequence shown here is derived from an EMBL/GenBank/DDBJ whole genome shotgun (WGS) entry which is preliminary data.</text>
</comment>
<accession>A0ABP7FJL1</accession>
<proteinExistence type="predicted"/>
<evidence type="ECO:0000313" key="3">
    <source>
        <dbReference type="Proteomes" id="UP001501004"/>
    </source>
</evidence>
<keyword evidence="3" id="KW-1185">Reference proteome</keyword>
<dbReference type="PANTHER" id="PTHR31616">
    <property type="entry name" value="TREHALASE"/>
    <property type="match status" value="1"/>
</dbReference>
<dbReference type="InterPro" id="IPR012341">
    <property type="entry name" value="6hp_glycosidase-like_sf"/>
</dbReference>
<dbReference type="InterPro" id="IPR008928">
    <property type="entry name" value="6-hairpin_glycosidase_sf"/>
</dbReference>
<gene>
    <name evidence="2" type="ORF">GCM10022239_16540</name>
</gene>
<dbReference type="Pfam" id="PF00723">
    <property type="entry name" value="Glyco_hydro_15"/>
    <property type="match status" value="1"/>
</dbReference>
<dbReference type="InterPro" id="IPR011613">
    <property type="entry name" value="GH15-like"/>
</dbReference>
<dbReference type="PANTHER" id="PTHR31616:SF0">
    <property type="entry name" value="GLUCAN 1,4-ALPHA-GLUCOSIDASE"/>
    <property type="match status" value="1"/>
</dbReference>
<evidence type="ECO:0000313" key="2">
    <source>
        <dbReference type="EMBL" id="GAA3741585.1"/>
    </source>
</evidence>